<keyword evidence="4" id="KW-0804">Transcription</keyword>
<dbReference type="EMBL" id="CP011125">
    <property type="protein sequence ID" value="AKF04200.1"/>
    <property type="molecule type" value="Genomic_DNA"/>
</dbReference>
<dbReference type="PRINTS" id="PR01590">
    <property type="entry name" value="HTHFIS"/>
</dbReference>
<dbReference type="CDD" id="cd00009">
    <property type="entry name" value="AAA"/>
    <property type="match status" value="1"/>
</dbReference>
<feature type="domain" description="Sigma-54 factor interaction" evidence="5">
    <location>
        <begin position="133"/>
        <end position="362"/>
    </location>
</feature>
<keyword evidence="3" id="KW-0805">Transcription regulation</keyword>
<dbReference type="Pfam" id="PF00158">
    <property type="entry name" value="Sigma54_activat"/>
    <property type="match status" value="1"/>
</dbReference>
<keyword evidence="1" id="KW-0547">Nucleotide-binding</keyword>
<gene>
    <name evidence="6" type="ORF">DB32_001349</name>
</gene>
<dbReference type="AlphaFoldDB" id="A0A0F6W0B1"/>
<dbReference type="InterPro" id="IPR002197">
    <property type="entry name" value="HTH_Fis"/>
</dbReference>
<name>A0A0F6W0B1_9BACT</name>
<dbReference type="InterPro" id="IPR002078">
    <property type="entry name" value="Sigma_54_int"/>
</dbReference>
<evidence type="ECO:0000313" key="7">
    <source>
        <dbReference type="Proteomes" id="UP000034883"/>
    </source>
</evidence>
<proteinExistence type="predicted"/>
<dbReference type="GO" id="GO:0005524">
    <property type="term" value="F:ATP binding"/>
    <property type="evidence" value="ECO:0007669"/>
    <property type="project" value="UniProtKB-KW"/>
</dbReference>
<dbReference type="SUPFAM" id="SSF46689">
    <property type="entry name" value="Homeodomain-like"/>
    <property type="match status" value="1"/>
</dbReference>
<dbReference type="PROSITE" id="PS00688">
    <property type="entry name" value="SIGMA54_INTERACT_3"/>
    <property type="match status" value="1"/>
</dbReference>
<dbReference type="SMART" id="SM00382">
    <property type="entry name" value="AAA"/>
    <property type="match status" value="1"/>
</dbReference>
<keyword evidence="2" id="KW-0067">ATP-binding</keyword>
<dbReference type="FunFam" id="3.40.50.300:FF:000006">
    <property type="entry name" value="DNA-binding transcriptional regulator NtrC"/>
    <property type="match status" value="1"/>
</dbReference>
<dbReference type="OrthoDB" id="5413348at2"/>
<evidence type="ECO:0000259" key="5">
    <source>
        <dbReference type="PROSITE" id="PS50045"/>
    </source>
</evidence>
<dbReference type="InterPro" id="IPR058031">
    <property type="entry name" value="AAA_lid_NorR"/>
</dbReference>
<dbReference type="Pfam" id="PF02954">
    <property type="entry name" value="HTH_8"/>
    <property type="match status" value="1"/>
</dbReference>
<dbReference type="Gene3D" id="3.40.50.300">
    <property type="entry name" value="P-loop containing nucleotide triphosphate hydrolases"/>
    <property type="match status" value="1"/>
</dbReference>
<dbReference type="PROSITE" id="PS50045">
    <property type="entry name" value="SIGMA54_INTERACT_4"/>
    <property type="match status" value="1"/>
</dbReference>
<evidence type="ECO:0000256" key="2">
    <source>
        <dbReference type="ARBA" id="ARBA00022840"/>
    </source>
</evidence>
<dbReference type="Pfam" id="PF25601">
    <property type="entry name" value="AAA_lid_14"/>
    <property type="match status" value="1"/>
</dbReference>
<dbReference type="InterPro" id="IPR009057">
    <property type="entry name" value="Homeodomain-like_sf"/>
</dbReference>
<dbReference type="GO" id="GO:0006355">
    <property type="term" value="P:regulation of DNA-templated transcription"/>
    <property type="evidence" value="ECO:0007669"/>
    <property type="project" value="InterPro"/>
</dbReference>
<keyword evidence="7" id="KW-1185">Reference proteome</keyword>
<dbReference type="GO" id="GO:0043565">
    <property type="term" value="F:sequence-specific DNA binding"/>
    <property type="evidence" value="ECO:0007669"/>
    <property type="project" value="InterPro"/>
</dbReference>
<evidence type="ECO:0000256" key="1">
    <source>
        <dbReference type="ARBA" id="ARBA00022741"/>
    </source>
</evidence>
<dbReference type="PANTHER" id="PTHR32071">
    <property type="entry name" value="TRANSCRIPTIONAL REGULATORY PROTEIN"/>
    <property type="match status" value="1"/>
</dbReference>
<sequence length="450" mass="47905">MKRVKRRGADDDEPLAASALEDLAGPALVLDASLAIVLATAGAVELVGTDVPLGVSAPKLLCGASVNRPIAEALAKGVAVTGTVMRPAPGGVERRVVVRATPIERAGNRIGWVLLLAAEASEQGDVPVLFHGMWTRDGAMKHAFHIAERAARRDASVLLRGETGTGKELFARAIHALSPRAKGPFAAINCAALPATLLESELFGHVRGAFTGAVRDQPGFFKSADHGTAFLDEVAEMPLDLQAKLLRVLETKTVIPVGGRDPIAVDVRIVAATHQSLRAAVERGRFRADLMYRLRVIPIFVPPLRARPADVALLAQKIIEELNRQGGRRVTRISPAALAVLERHPWPGNVRELRNALEYAYVIGEGPVLVPGDLPAEIAEPGSSPDVVEAATRVNAPAPAPEGEPAEVTRVRRALERAGGNRERAAQILGISRVTLWRRMRELGIDDGGA</sequence>
<dbReference type="Proteomes" id="UP000034883">
    <property type="component" value="Chromosome"/>
</dbReference>
<dbReference type="STRING" id="927083.DB32_001349"/>
<dbReference type="PROSITE" id="PS00675">
    <property type="entry name" value="SIGMA54_INTERACT_1"/>
    <property type="match status" value="1"/>
</dbReference>
<dbReference type="InterPro" id="IPR025662">
    <property type="entry name" value="Sigma_54_int_dom_ATP-bd_1"/>
</dbReference>
<dbReference type="Gene3D" id="1.10.8.60">
    <property type="match status" value="1"/>
</dbReference>
<dbReference type="Gene3D" id="1.10.10.60">
    <property type="entry name" value="Homeodomain-like"/>
    <property type="match status" value="1"/>
</dbReference>
<dbReference type="KEGG" id="samy:DB32_001349"/>
<dbReference type="InterPro" id="IPR003593">
    <property type="entry name" value="AAA+_ATPase"/>
</dbReference>
<accession>A0A0F6W0B1</accession>
<reference evidence="6 7" key="1">
    <citation type="submission" date="2015-03" db="EMBL/GenBank/DDBJ databases">
        <title>Genome assembly of Sandaracinus amylolyticus DSM 53668.</title>
        <authorList>
            <person name="Sharma G."/>
            <person name="Subramanian S."/>
        </authorList>
    </citation>
    <scope>NUCLEOTIDE SEQUENCE [LARGE SCALE GENOMIC DNA]</scope>
    <source>
        <strain evidence="6 7">DSM 53668</strain>
    </source>
</reference>
<evidence type="ECO:0000313" key="6">
    <source>
        <dbReference type="EMBL" id="AKF04200.1"/>
    </source>
</evidence>
<evidence type="ECO:0000256" key="4">
    <source>
        <dbReference type="ARBA" id="ARBA00023163"/>
    </source>
</evidence>
<organism evidence="6 7">
    <name type="scientific">Sandaracinus amylolyticus</name>
    <dbReference type="NCBI Taxonomy" id="927083"/>
    <lineage>
        <taxon>Bacteria</taxon>
        <taxon>Pseudomonadati</taxon>
        <taxon>Myxococcota</taxon>
        <taxon>Polyangia</taxon>
        <taxon>Polyangiales</taxon>
        <taxon>Sandaracinaceae</taxon>
        <taxon>Sandaracinus</taxon>
    </lineage>
</organism>
<dbReference type="InterPro" id="IPR027417">
    <property type="entry name" value="P-loop_NTPase"/>
</dbReference>
<evidence type="ECO:0000256" key="3">
    <source>
        <dbReference type="ARBA" id="ARBA00023015"/>
    </source>
</evidence>
<dbReference type="InterPro" id="IPR025944">
    <property type="entry name" value="Sigma_54_int_dom_CS"/>
</dbReference>
<dbReference type="SUPFAM" id="SSF52540">
    <property type="entry name" value="P-loop containing nucleoside triphosphate hydrolases"/>
    <property type="match status" value="1"/>
</dbReference>
<protein>
    <submittedName>
        <fullName evidence="6">Sigma-54 dependent transcriptional regulator</fullName>
    </submittedName>
</protein>
<dbReference type="RefSeq" id="WP_053231566.1">
    <property type="nucleotide sequence ID" value="NZ_CP011125.1"/>
</dbReference>